<reference evidence="1 2" key="1">
    <citation type="submission" date="2024-06" db="EMBL/GenBank/DDBJ databases">
        <title>Chitinophaga defluvii sp. nov., isolated from municipal sewage.</title>
        <authorList>
            <person name="Zhang L."/>
        </authorList>
    </citation>
    <scope>NUCLEOTIDE SEQUENCE [LARGE SCALE GENOMIC DNA]</scope>
    <source>
        <strain evidence="1 2">H8</strain>
    </source>
</reference>
<dbReference type="RefSeq" id="WP_354660023.1">
    <property type="nucleotide sequence ID" value="NZ_JBEXAC010000001.1"/>
</dbReference>
<name>A0ABV2T4U6_9BACT</name>
<dbReference type="Gene3D" id="2.60.40.1120">
    <property type="entry name" value="Carboxypeptidase-like, regulatory domain"/>
    <property type="match status" value="1"/>
</dbReference>
<evidence type="ECO:0000313" key="1">
    <source>
        <dbReference type="EMBL" id="MET6997385.1"/>
    </source>
</evidence>
<dbReference type="Proteomes" id="UP001549749">
    <property type="component" value="Unassembled WGS sequence"/>
</dbReference>
<dbReference type="Pfam" id="PF18939">
    <property type="entry name" value="DUF5686"/>
    <property type="match status" value="1"/>
</dbReference>
<dbReference type="SUPFAM" id="SSF49464">
    <property type="entry name" value="Carboxypeptidase regulatory domain-like"/>
    <property type="match status" value="1"/>
</dbReference>
<protein>
    <submittedName>
        <fullName evidence="1">DUF5686 and carboxypeptidase regulatory-like domain-containing protein</fullName>
    </submittedName>
</protein>
<organism evidence="1 2">
    <name type="scientific">Chitinophaga defluvii</name>
    <dbReference type="NCBI Taxonomy" id="3163343"/>
    <lineage>
        <taxon>Bacteria</taxon>
        <taxon>Pseudomonadati</taxon>
        <taxon>Bacteroidota</taxon>
        <taxon>Chitinophagia</taxon>
        <taxon>Chitinophagales</taxon>
        <taxon>Chitinophagaceae</taxon>
        <taxon>Chitinophaga</taxon>
    </lineage>
</organism>
<gene>
    <name evidence="1" type="ORF">ABR189_08390</name>
</gene>
<dbReference type="InterPro" id="IPR043741">
    <property type="entry name" value="DUF5686"/>
</dbReference>
<keyword evidence="2" id="KW-1185">Reference proteome</keyword>
<dbReference type="InterPro" id="IPR008969">
    <property type="entry name" value="CarboxyPept-like_regulatory"/>
</dbReference>
<proteinExistence type="predicted"/>
<evidence type="ECO:0000313" key="2">
    <source>
        <dbReference type="Proteomes" id="UP001549749"/>
    </source>
</evidence>
<dbReference type="Pfam" id="PF13715">
    <property type="entry name" value="CarbopepD_reg_2"/>
    <property type="match status" value="1"/>
</dbReference>
<dbReference type="EMBL" id="JBEXAC010000001">
    <property type="protein sequence ID" value="MET6997385.1"/>
    <property type="molecule type" value="Genomic_DNA"/>
</dbReference>
<sequence length="839" mass="96265">MMKYLLVLYCLLSTFYSYGSIIRGRVTDEKGQPLPFATVLIKGTTEGTTTNAAGQYQLEIAEGLHSIVCQFIGYRKEEKQITIIAGVQELNFEMQPVRMQIKEVVIKAGGEDPAYAIIRQAIKKRSFYQQQVNEYTCEAYIKGSFKMKEVPKQFMGQKIDKKEMGVDTSGQGVIFLSESLTKIAFKKPDQLKLEVLSSRQSGGGFGFSFPTFISFYENNVTAVLTQLSPRGYISPIAENALFYYKYRLEGVFYEDGKAVNKIKVIPRRKFEPLFSGYIFITDDDWRIHSTDLLLTQDYQLELMDSLRIRQTHVPVTPEVWRIKDQVVYISFRQFGFNLGGSFVNVYTGYNLHPQFPPKYFDKTIMKYDTAFDKKKVAYWDSIRPVPLEKDEVKDFREKDSTAKANRDSAMSRSHLDTLQKNQKPVKLMDVLWKGASHRYYFSRDSSVSSHLLTMQPLLKRLQYNTVEGLVVNIKPAITFDLPGAQQLRIAPSVRYGFSNTHLNAEMAITYEQNARLGKRSGHNTWTLAGGKRISQFNKAEPIDALTNEVYTLLLKENYMKLYENWFGALQFQRRFQTNDVLKAGLTYENRIPVENTTDFVIFRNDRKMFTPNHPVELAGIPFTRHQALVFDVGFTWQPGQRFIELPNQKMAFGSKYPTFELAYSKGIHGIAGSDVDFDKWSLAVRDRMNLKLWGAFSYRIGAGGFFNDKYAAIPDFQHFNGNQTFYNIKYLNSFQLAPYYQYSTTAPFYATANAEHHFNGLLTNKIPLFNRLKWNLVAGSNAFYVNRDNHYVEVFAGIENILKIIRVDVIAGYQSQADTRVGVRVGFGGLLGGLVRFDR</sequence>
<accession>A0ABV2T4U6</accession>
<comment type="caution">
    <text evidence="1">The sequence shown here is derived from an EMBL/GenBank/DDBJ whole genome shotgun (WGS) entry which is preliminary data.</text>
</comment>